<dbReference type="InterPro" id="IPR036864">
    <property type="entry name" value="Zn2-C6_fun-type_DNA-bd_sf"/>
</dbReference>
<gene>
    <name evidence="9" type="ORF">AGERDE_LOCUS7017</name>
</gene>
<feature type="region of interest" description="Disordered" evidence="5">
    <location>
        <begin position="1308"/>
        <end position="1349"/>
    </location>
</feature>
<dbReference type="PROSITE" id="PS50186">
    <property type="entry name" value="DEP"/>
    <property type="match status" value="1"/>
</dbReference>
<keyword evidence="10" id="KW-1185">Reference proteome</keyword>
<evidence type="ECO:0000313" key="9">
    <source>
        <dbReference type="EMBL" id="CAG8558148.1"/>
    </source>
</evidence>
<evidence type="ECO:0000256" key="4">
    <source>
        <dbReference type="SAM" id="Coils"/>
    </source>
</evidence>
<feature type="domain" description="Zn(2)-C6 fungal-type" evidence="6">
    <location>
        <begin position="542"/>
        <end position="572"/>
    </location>
</feature>
<evidence type="ECO:0000259" key="8">
    <source>
        <dbReference type="PROSITE" id="PS50186"/>
    </source>
</evidence>
<feature type="domain" description="RGS" evidence="7">
    <location>
        <begin position="360"/>
        <end position="498"/>
    </location>
</feature>
<dbReference type="GO" id="GO:0035556">
    <property type="term" value="P:intracellular signal transduction"/>
    <property type="evidence" value="ECO:0007669"/>
    <property type="project" value="InterPro"/>
</dbReference>
<dbReference type="Gene3D" id="1.10.10.10">
    <property type="entry name" value="Winged helix-like DNA-binding domain superfamily/Winged helix DNA-binding domain"/>
    <property type="match status" value="2"/>
</dbReference>
<evidence type="ECO:0000256" key="3">
    <source>
        <dbReference type="ARBA" id="ARBA00023242"/>
    </source>
</evidence>
<dbReference type="Pfam" id="PF25889">
    <property type="entry name" value="WHD_Fungal_DR"/>
    <property type="match status" value="1"/>
</dbReference>
<evidence type="ECO:0000259" key="6">
    <source>
        <dbReference type="PROSITE" id="PS50048"/>
    </source>
</evidence>
<feature type="compositionally biased region" description="Polar residues" evidence="5">
    <location>
        <begin position="517"/>
        <end position="531"/>
    </location>
</feature>
<dbReference type="CDD" id="cd04450">
    <property type="entry name" value="DEP_RGS7-like"/>
    <property type="match status" value="1"/>
</dbReference>
<keyword evidence="4" id="KW-0175">Coiled coil</keyword>
<dbReference type="PANTHER" id="PTHR46910">
    <property type="entry name" value="TRANSCRIPTION FACTOR PDR1"/>
    <property type="match status" value="1"/>
</dbReference>
<evidence type="ECO:0000256" key="5">
    <source>
        <dbReference type="SAM" id="MobiDB-lite"/>
    </source>
</evidence>
<dbReference type="Pfam" id="PF00172">
    <property type="entry name" value="Zn_clus"/>
    <property type="match status" value="1"/>
</dbReference>
<reference evidence="9" key="1">
    <citation type="submission" date="2021-06" db="EMBL/GenBank/DDBJ databases">
        <authorList>
            <person name="Kallberg Y."/>
            <person name="Tangrot J."/>
            <person name="Rosling A."/>
        </authorList>
    </citation>
    <scope>NUCLEOTIDE SEQUENCE</scope>
    <source>
        <strain evidence="9">MT106</strain>
    </source>
</reference>
<dbReference type="Gene3D" id="4.10.240.10">
    <property type="entry name" value="Zn(2)-C6 fungal-type DNA-binding domain"/>
    <property type="match status" value="1"/>
</dbReference>
<dbReference type="InterPro" id="IPR050987">
    <property type="entry name" value="AtrR-like"/>
</dbReference>
<dbReference type="PANTHER" id="PTHR46910:SF1">
    <property type="entry name" value="MISCELLANEOUS ZN(II)2CYS6 TRANSCRIPTION FACTOR (EUROFUNG)-RELATED"/>
    <property type="match status" value="1"/>
</dbReference>
<dbReference type="Gene3D" id="1.10.167.10">
    <property type="entry name" value="Regulator of G-protein Signalling 4, domain 2"/>
    <property type="match status" value="1"/>
</dbReference>
<evidence type="ECO:0000259" key="7">
    <source>
        <dbReference type="PROSITE" id="PS50132"/>
    </source>
</evidence>
<dbReference type="Proteomes" id="UP000789831">
    <property type="component" value="Unassembled WGS sequence"/>
</dbReference>
<protein>
    <submittedName>
        <fullName evidence="9">7803_t:CDS:1</fullName>
    </submittedName>
</protein>
<dbReference type="GO" id="GO:0006351">
    <property type="term" value="P:DNA-templated transcription"/>
    <property type="evidence" value="ECO:0007669"/>
    <property type="project" value="InterPro"/>
</dbReference>
<feature type="coiled-coil region" evidence="4">
    <location>
        <begin position="587"/>
        <end position="617"/>
    </location>
</feature>
<dbReference type="Pfam" id="PF04082">
    <property type="entry name" value="Fungal_trans"/>
    <property type="match status" value="1"/>
</dbReference>
<feature type="compositionally biased region" description="Basic and acidic residues" evidence="5">
    <location>
        <begin position="1320"/>
        <end position="1329"/>
    </location>
</feature>
<evidence type="ECO:0000313" key="10">
    <source>
        <dbReference type="Proteomes" id="UP000789831"/>
    </source>
</evidence>
<feature type="compositionally biased region" description="Low complexity" evidence="5">
    <location>
        <begin position="502"/>
        <end position="516"/>
    </location>
</feature>
<comment type="caution">
    <text evidence="9">The sequence shown here is derived from an EMBL/GenBank/DDBJ whole genome shotgun (WGS) entry which is preliminary data.</text>
</comment>
<dbReference type="Pfam" id="PF00615">
    <property type="entry name" value="RGS"/>
    <property type="match status" value="1"/>
</dbReference>
<feature type="region of interest" description="Disordered" evidence="5">
    <location>
        <begin position="180"/>
        <end position="203"/>
    </location>
</feature>
<dbReference type="InterPro" id="IPR058855">
    <property type="entry name" value="RGS1/SST2-like_Fungal-DR"/>
</dbReference>
<dbReference type="SMART" id="SM00906">
    <property type="entry name" value="Fungal_trans"/>
    <property type="match status" value="1"/>
</dbReference>
<feature type="compositionally biased region" description="Low complexity" evidence="5">
    <location>
        <begin position="180"/>
        <end position="198"/>
    </location>
</feature>
<dbReference type="SMART" id="SM00315">
    <property type="entry name" value="RGS"/>
    <property type="match status" value="1"/>
</dbReference>
<dbReference type="GO" id="GO:0008270">
    <property type="term" value="F:zinc ion binding"/>
    <property type="evidence" value="ECO:0007669"/>
    <property type="project" value="InterPro"/>
</dbReference>
<keyword evidence="3" id="KW-0539">Nucleus</keyword>
<dbReference type="GO" id="GO:0009968">
    <property type="term" value="P:negative regulation of signal transduction"/>
    <property type="evidence" value="ECO:0007669"/>
    <property type="project" value="UniProtKB-KW"/>
</dbReference>
<dbReference type="CDD" id="cd00067">
    <property type="entry name" value="GAL4"/>
    <property type="match status" value="1"/>
</dbReference>
<feature type="domain" description="DEP" evidence="8">
    <location>
        <begin position="203"/>
        <end position="284"/>
    </location>
</feature>
<sequence length="1493" mass="169670">MATQLGREQPQAAQVQHQSSTHMMKTTKSGRPFVKDIHDLFSTLIVSLPMDSHRHMFRSYPNTFTTEEAVLNLNMAKSVCQTFMDAKLFEHATDSTNRTFRDKNLYALTPKGVYVLEKFMSRNGIVANNLSKMFASYSSPIRLYFLERNPDNDSILLNKSAIEAVFRRFLGLYPNDTTSGNSNNNTEVISDSSSNSSSEKGDRNLGIELKERQQNHKTYRHTFYGLSALDWLCDFSTAIARDEASKIANEFLRIGLIEPVPEKKSEKQQHEQRFSRSTLYQVTDEGRYIAGWEFDLQQSNRNNHSNNGLRGILSMANLNKAAADASMISSHGTTFTTKSHSKGKSIDSFPTLKQESNTKRLQQILEDSTLCSLLMEFLKANFCEENLIFLLDVKNFKSKYGNQLNETEQKNLISDVFRIYNNYLAPVCPIELNIEHSLKQQITQYMTSIESHDQQSTSPEPPPITVNLYDKLEDTIFRLLASDSIPRFIRTDKYLNAVYGASAATSSSPPKNSSRSITPESQMATTYTRPLQPQKRVKLVSTCDNCKTRKVRCDKVRPSCGACTKTARNCSYVYSAHSQMLRESGGNGAAANRAQQMQEKLNELQRTQERKIDQTQNFISMFMRGYEADVNNQETFQGFFLRPELQPLQQQQENPIPMSQGLAQAVLQHSTEIASKIHRITEQCEVPPELLSQPPSQEINQSIVPNEQLRIHELTTAFEELNIYQSTRYIGEGSLLLIGDEDDNKEKFIPQGEQDLSAVRESLKYLPDPETVDYLISLYYQHLHRYTPFLRKQVVRNALQNLSKPQHLLLLNCVFFAASPFHEDPARKDGRVYFERAEALLFEYCRTQPHVLTVIATVLLGHHNKQPVAGWMYNGIATKMLFELGLHRKMKNVKIKLVNEVARLRNEAFWITFISENFISAAYGRPNMIEENDCDVDELELPDDLNPPDEDSRLYIAFVYCAMLNRICVKVRKYMHNASRMKLIQEDENKFRLLDAQLGNWFQGLPQWLTFTEMSKDLNGSLLNGIGGDLHLFFYTVLILLHSRHLKTQGGAYSEYTIYPPNAPVTCTQAAKIIVTWLDILLSNVPEFFAHSICGPFAINPAMRVFRWNAQHGPDANDPRAAEVNQKMVENLETIKVRVAEISRKYDRGRENGDNQNSSYSSTFMWLGNPDSGNVEEGFDIGQREGEVYIADNDSELRSQYRKITWKTTGSSFGRRRSTRGSSIGGGSRQMSWTSISGSSQNRQMSWTSNAGPSRRMSSYSSTKCYANGGVNRWYTMQSGPLNEEPQSFTDEDLNFTFLTDKKIEFSSYDQQQSPDIVEVEERQKREQELFEPDDSSTSSNYISPQLSSSTYSSPLLLDRDSIISSPSSAATTTNTERTVRPHEIEKNQSQASGDLQQQLTSQPPLIQQSEQGGTQQQQYYDFSYVIWSPPVQIRNPLRTTSNSSSTSVMPTPPLGPNDEELFGPSLDDFADDGFWDVLKNAGGLHDDDLLSH</sequence>
<dbReference type="InterPro" id="IPR000591">
    <property type="entry name" value="DEP_dom"/>
</dbReference>
<dbReference type="SUPFAM" id="SSF46785">
    <property type="entry name" value="Winged helix' DNA-binding domain"/>
    <property type="match status" value="2"/>
</dbReference>
<organism evidence="9 10">
    <name type="scientific">Ambispora gerdemannii</name>
    <dbReference type="NCBI Taxonomy" id="144530"/>
    <lineage>
        <taxon>Eukaryota</taxon>
        <taxon>Fungi</taxon>
        <taxon>Fungi incertae sedis</taxon>
        <taxon>Mucoromycota</taxon>
        <taxon>Glomeromycotina</taxon>
        <taxon>Glomeromycetes</taxon>
        <taxon>Archaeosporales</taxon>
        <taxon>Ambisporaceae</taxon>
        <taxon>Ambispora</taxon>
    </lineage>
</organism>
<dbReference type="InterPro" id="IPR001138">
    <property type="entry name" value="Zn2Cys6_DnaBD"/>
</dbReference>
<dbReference type="PROSITE" id="PS50048">
    <property type="entry name" value="ZN2_CY6_FUNGAL_2"/>
    <property type="match status" value="1"/>
</dbReference>
<dbReference type="GO" id="GO:0000981">
    <property type="term" value="F:DNA-binding transcription factor activity, RNA polymerase II-specific"/>
    <property type="evidence" value="ECO:0007669"/>
    <property type="project" value="InterPro"/>
</dbReference>
<accession>A0A9N9FV24</accession>
<dbReference type="InterPro" id="IPR036305">
    <property type="entry name" value="RGS_sf"/>
</dbReference>
<evidence type="ECO:0000256" key="1">
    <source>
        <dbReference type="ARBA" id="ARBA00022700"/>
    </source>
</evidence>
<keyword evidence="1" id="KW-0734">Signal transduction inhibitor</keyword>
<dbReference type="SUPFAM" id="SSF48097">
    <property type="entry name" value="Regulator of G-protein signaling, RGS"/>
    <property type="match status" value="1"/>
</dbReference>
<dbReference type="InterPro" id="IPR044926">
    <property type="entry name" value="RGS_subdomain_2"/>
</dbReference>
<feature type="region of interest" description="Disordered" evidence="5">
    <location>
        <begin position="1"/>
        <end position="25"/>
    </location>
</feature>
<feature type="compositionally biased region" description="Polar residues" evidence="5">
    <location>
        <begin position="1439"/>
        <end position="1450"/>
    </location>
</feature>
<dbReference type="SUPFAM" id="SSF57701">
    <property type="entry name" value="Zn2/Cys6 DNA-binding domain"/>
    <property type="match status" value="1"/>
</dbReference>
<dbReference type="SMART" id="SM00049">
    <property type="entry name" value="DEP"/>
    <property type="match status" value="2"/>
</dbReference>
<evidence type="ECO:0000256" key="2">
    <source>
        <dbReference type="ARBA" id="ARBA00022723"/>
    </source>
</evidence>
<proteinExistence type="predicted"/>
<dbReference type="CDD" id="cd04371">
    <property type="entry name" value="DEP"/>
    <property type="match status" value="1"/>
</dbReference>
<feature type="compositionally biased region" description="Polar residues" evidence="5">
    <location>
        <begin position="11"/>
        <end position="25"/>
    </location>
</feature>
<dbReference type="PROSITE" id="PS50132">
    <property type="entry name" value="RGS"/>
    <property type="match status" value="1"/>
</dbReference>
<dbReference type="GO" id="GO:0003677">
    <property type="term" value="F:DNA binding"/>
    <property type="evidence" value="ECO:0007669"/>
    <property type="project" value="InterPro"/>
</dbReference>
<feature type="region of interest" description="Disordered" evidence="5">
    <location>
        <begin position="1209"/>
        <end position="1261"/>
    </location>
</feature>
<dbReference type="InterPro" id="IPR007219">
    <property type="entry name" value="XnlR_reg_dom"/>
</dbReference>
<dbReference type="InterPro" id="IPR036390">
    <property type="entry name" value="WH_DNA-bd_sf"/>
</dbReference>
<dbReference type="OrthoDB" id="2406834at2759"/>
<dbReference type="PRINTS" id="PR01301">
    <property type="entry name" value="RGSPROTEIN"/>
</dbReference>
<dbReference type="InterPro" id="IPR016137">
    <property type="entry name" value="RGS"/>
</dbReference>
<keyword evidence="2" id="KW-0479">Metal-binding</keyword>
<dbReference type="EMBL" id="CAJVPL010001196">
    <property type="protein sequence ID" value="CAG8558148.1"/>
    <property type="molecule type" value="Genomic_DNA"/>
</dbReference>
<dbReference type="CDD" id="cd12148">
    <property type="entry name" value="fungal_TF_MHR"/>
    <property type="match status" value="1"/>
</dbReference>
<name>A0A9N9FV24_9GLOM</name>
<dbReference type="InterPro" id="IPR036388">
    <property type="entry name" value="WH-like_DNA-bd_sf"/>
</dbReference>
<feature type="compositionally biased region" description="Polar residues" evidence="5">
    <location>
        <begin position="1230"/>
        <end position="1261"/>
    </location>
</feature>
<dbReference type="PROSITE" id="PS00463">
    <property type="entry name" value="ZN2_CY6_FUNGAL_1"/>
    <property type="match status" value="1"/>
</dbReference>
<dbReference type="Pfam" id="PF00610">
    <property type="entry name" value="DEP"/>
    <property type="match status" value="1"/>
</dbReference>
<feature type="region of interest" description="Disordered" evidence="5">
    <location>
        <begin position="502"/>
        <end position="531"/>
    </location>
</feature>
<dbReference type="SMART" id="SM00066">
    <property type="entry name" value="GAL4"/>
    <property type="match status" value="1"/>
</dbReference>
<feature type="region of interest" description="Disordered" evidence="5">
    <location>
        <begin position="1439"/>
        <end position="1466"/>
    </location>
</feature>